<dbReference type="PANTHER" id="PTHR43344">
    <property type="entry name" value="PHOSPHOSERINE PHOSPHATASE"/>
    <property type="match status" value="1"/>
</dbReference>
<evidence type="ECO:0000313" key="5">
    <source>
        <dbReference type="Proteomes" id="UP000001935"/>
    </source>
</evidence>
<dbReference type="EMBL" id="CP000251">
    <property type="protein sequence ID" value="ABC81090.1"/>
    <property type="molecule type" value="Genomic_DNA"/>
</dbReference>
<evidence type="ECO:0000256" key="2">
    <source>
        <dbReference type="ARBA" id="ARBA00022801"/>
    </source>
</evidence>
<gene>
    <name evidence="4" type="ordered locus">Adeh_1316</name>
</gene>
<dbReference type="GO" id="GO:0046872">
    <property type="term" value="F:metal ion binding"/>
    <property type="evidence" value="ECO:0007669"/>
    <property type="project" value="UniProtKB-KW"/>
</dbReference>
<dbReference type="Pfam" id="PF12710">
    <property type="entry name" value="HAD"/>
    <property type="match status" value="1"/>
</dbReference>
<reference evidence="4" key="1">
    <citation type="submission" date="2006-01" db="EMBL/GenBank/DDBJ databases">
        <title>Complete sequence of Anaeromyxobacter dehalogenans 2CP-C.</title>
        <authorList>
            <consortium name="US DOE Joint Genome Institute"/>
            <person name="Copeland A."/>
            <person name="Lucas S."/>
            <person name="Lapidus A."/>
            <person name="Barry K."/>
            <person name="Detter J.C."/>
            <person name="Glavina T."/>
            <person name="Hammon N."/>
            <person name="Israni S."/>
            <person name="Pitluck S."/>
            <person name="Brettin T."/>
            <person name="Bruce D."/>
            <person name="Han C."/>
            <person name="Tapia R."/>
            <person name="Gilna P."/>
            <person name="Kiss H."/>
            <person name="Schmutz J."/>
            <person name="Larimer F."/>
            <person name="Land M."/>
            <person name="Kyrpides N."/>
            <person name="Anderson I."/>
            <person name="Sanford R.A."/>
            <person name="Ritalahti K.M."/>
            <person name="Thomas H.S."/>
            <person name="Kirby J.R."/>
            <person name="Zhulin I.B."/>
            <person name="Loeffler F.E."/>
            <person name="Richardson P."/>
        </authorList>
    </citation>
    <scope>NUCLEOTIDE SEQUENCE</scope>
    <source>
        <strain evidence="4">2CP-C</strain>
    </source>
</reference>
<name>Q2IQL2_ANADE</name>
<dbReference type="OrthoDB" id="9784466at2"/>
<keyword evidence="2" id="KW-0378">Hydrolase</keyword>
<dbReference type="NCBIfam" id="TIGR01490">
    <property type="entry name" value="HAD-SF-IB-hyp1"/>
    <property type="match status" value="1"/>
</dbReference>
<dbReference type="STRING" id="290397.Adeh_1316"/>
<dbReference type="RefSeq" id="WP_011420373.1">
    <property type="nucleotide sequence ID" value="NC_007760.1"/>
</dbReference>
<organism evidence="4 5">
    <name type="scientific">Anaeromyxobacter dehalogenans (strain 2CP-C)</name>
    <dbReference type="NCBI Taxonomy" id="290397"/>
    <lineage>
        <taxon>Bacteria</taxon>
        <taxon>Pseudomonadati</taxon>
        <taxon>Myxococcota</taxon>
        <taxon>Myxococcia</taxon>
        <taxon>Myxococcales</taxon>
        <taxon>Cystobacterineae</taxon>
        <taxon>Anaeromyxobacteraceae</taxon>
        <taxon>Anaeromyxobacter</taxon>
    </lineage>
</organism>
<keyword evidence="3" id="KW-0460">Magnesium</keyword>
<evidence type="ECO:0000313" key="4">
    <source>
        <dbReference type="EMBL" id="ABC81090.1"/>
    </source>
</evidence>
<dbReference type="PANTHER" id="PTHR43344:SF13">
    <property type="entry name" value="PHOSPHATASE RV3661-RELATED"/>
    <property type="match status" value="1"/>
</dbReference>
<accession>Q2IQL2</accession>
<dbReference type="InterPro" id="IPR006385">
    <property type="entry name" value="HAD_hydro_SerB1"/>
</dbReference>
<proteinExistence type="predicted"/>
<protein>
    <submittedName>
        <fullName evidence="4">HAD-superfamily subfamily IB, PSPase-like protein</fullName>
    </submittedName>
</protein>
<dbReference type="eggNOG" id="COG0560">
    <property type="taxonomic scope" value="Bacteria"/>
</dbReference>
<sequence>MVPFGRTAAIFDVDDSLLDGNAGTIFTWYLYSERVMRPEVRSRIPRVIYEYARNRLTEQDMVEVGSRCQQGLYADQVKAHAHVCFERHLRKRITSGAIRQIRKHLLSGHFVVIASGSSQYIIDEVGRHLRVHAAVGTRTRIVDGRITDQILPPVVFKDGKRAAVEALAERFDLDLTRSFLYSDSMADVPLFEAVGTPVVVNPKAPFRAVAEKRGWEIVTWKERNRPGVEPDLADEWGSWEG</sequence>
<dbReference type="SUPFAM" id="SSF56784">
    <property type="entry name" value="HAD-like"/>
    <property type="match status" value="1"/>
</dbReference>
<dbReference type="HOGENOM" id="CLU_052657_1_2_7"/>
<dbReference type="NCBIfam" id="TIGR01488">
    <property type="entry name" value="HAD-SF-IB"/>
    <property type="match status" value="1"/>
</dbReference>
<dbReference type="Gene3D" id="3.40.50.1000">
    <property type="entry name" value="HAD superfamily/HAD-like"/>
    <property type="match status" value="1"/>
</dbReference>
<dbReference type="InterPro" id="IPR050582">
    <property type="entry name" value="HAD-like_SerB"/>
</dbReference>
<dbReference type="InterPro" id="IPR036412">
    <property type="entry name" value="HAD-like_sf"/>
</dbReference>
<dbReference type="GO" id="GO:0016787">
    <property type="term" value="F:hydrolase activity"/>
    <property type="evidence" value="ECO:0007669"/>
    <property type="project" value="UniProtKB-KW"/>
</dbReference>
<evidence type="ECO:0000256" key="3">
    <source>
        <dbReference type="ARBA" id="ARBA00022842"/>
    </source>
</evidence>
<evidence type="ECO:0000256" key="1">
    <source>
        <dbReference type="ARBA" id="ARBA00022723"/>
    </source>
</evidence>
<dbReference type="Proteomes" id="UP000001935">
    <property type="component" value="Chromosome"/>
</dbReference>
<keyword evidence="1" id="KW-0479">Metal-binding</keyword>
<dbReference type="KEGG" id="ade:Adeh_1316"/>
<dbReference type="InterPro" id="IPR023214">
    <property type="entry name" value="HAD_sf"/>
</dbReference>
<dbReference type="Gene3D" id="1.20.1440.100">
    <property type="entry name" value="SG protein - dephosphorylation function"/>
    <property type="match status" value="1"/>
</dbReference>
<dbReference type="AlphaFoldDB" id="Q2IQL2"/>